<proteinExistence type="predicted"/>
<dbReference type="EMBL" id="CP097320">
    <property type="protein sequence ID" value="UQX13256.1"/>
    <property type="molecule type" value="Genomic_DNA"/>
</dbReference>
<dbReference type="RefSeq" id="WP_249763422.1">
    <property type="nucleotide sequence ID" value="NZ_CAJUXY010000026.1"/>
</dbReference>
<gene>
    <name evidence="3" type="ORF">M5I08_21180</name>
</gene>
<evidence type="ECO:0000259" key="2">
    <source>
        <dbReference type="Pfam" id="PF16525"/>
    </source>
</evidence>
<dbReference type="InterPro" id="IPR038378">
    <property type="entry name" value="MHB_sf"/>
</dbReference>
<feature type="signal peptide" evidence="1">
    <location>
        <begin position="1"/>
        <end position="22"/>
    </location>
</feature>
<keyword evidence="1" id="KW-0732">Signal</keyword>
<dbReference type="Proteomes" id="UP001056610">
    <property type="component" value="Chromosome"/>
</dbReference>
<protein>
    <submittedName>
        <fullName evidence="3">Heme-binding protein</fullName>
    </submittedName>
</protein>
<feature type="chain" id="PRO_5046486350" evidence="1">
    <location>
        <begin position="23"/>
        <end position="86"/>
    </location>
</feature>
<dbReference type="Gene3D" id="1.20.20.20">
    <property type="entry name" value="Haemophore, haem-binding domain"/>
    <property type="match status" value="1"/>
</dbReference>
<name>A0ABY4QRH0_9MYCO</name>
<dbReference type="NCBIfam" id="TIGR04529">
    <property type="entry name" value="MTB_hemophore"/>
    <property type="match status" value="1"/>
</dbReference>
<feature type="domain" description="Haemophore haem-binding" evidence="2">
    <location>
        <begin position="26"/>
        <end position="72"/>
    </location>
</feature>
<accession>A0ABY4QRH0</accession>
<keyword evidence="4" id="KW-1185">Reference proteome</keyword>
<sequence length="86" mass="7938">MVAGSALAVAAGVLAPSPIAGAGPAPCAASGSAATASGVLNAASGFLDAHPDANNVLAAAISRPPAKARSSATPDQLAALFDALSS</sequence>
<evidence type="ECO:0000256" key="1">
    <source>
        <dbReference type="SAM" id="SignalP"/>
    </source>
</evidence>
<organism evidence="3 4">
    <name type="scientific">Candidatus Mycobacterium methanotrophicum</name>
    <dbReference type="NCBI Taxonomy" id="2943498"/>
    <lineage>
        <taxon>Bacteria</taxon>
        <taxon>Bacillati</taxon>
        <taxon>Actinomycetota</taxon>
        <taxon>Actinomycetes</taxon>
        <taxon>Mycobacteriales</taxon>
        <taxon>Mycobacteriaceae</taxon>
        <taxon>Mycobacterium</taxon>
    </lineage>
</organism>
<evidence type="ECO:0000313" key="4">
    <source>
        <dbReference type="Proteomes" id="UP001056610"/>
    </source>
</evidence>
<evidence type="ECO:0000313" key="3">
    <source>
        <dbReference type="EMBL" id="UQX13256.1"/>
    </source>
</evidence>
<dbReference type="Pfam" id="PF16525">
    <property type="entry name" value="MHB"/>
    <property type="match status" value="1"/>
</dbReference>
<reference evidence="3" key="1">
    <citation type="submission" date="2022-05" db="EMBL/GenBank/DDBJ databases">
        <title>A methanotrophic Mycobacterium dominates a cave microbial ecosystem.</title>
        <authorList>
            <person name="Van Spanning R.J.M."/>
            <person name="Guan Q."/>
            <person name="Melkonian C."/>
            <person name="Gallant J."/>
            <person name="Polerecky L."/>
            <person name="Flot J.-F."/>
            <person name="Brandt B.W."/>
            <person name="Braster M."/>
            <person name="Iturbe Espinoza P."/>
            <person name="Aerts J."/>
            <person name="Meima-Franke M."/>
            <person name="Piersma S.R."/>
            <person name="Bunduc C."/>
            <person name="Ummels R."/>
            <person name="Pain A."/>
            <person name="Fleming E.J."/>
            <person name="van der Wel N."/>
            <person name="Gherman V.D."/>
            <person name="Sarbu S.M."/>
            <person name="Bodelier P.L.E."/>
            <person name="Bitter W."/>
        </authorList>
    </citation>
    <scope>NUCLEOTIDE SEQUENCE</scope>
    <source>
        <strain evidence="3">Sulfur Cave</strain>
    </source>
</reference>
<dbReference type="InterPro" id="IPR032407">
    <property type="entry name" value="MHB"/>
</dbReference>